<keyword evidence="12" id="KW-0443">Lipid metabolism</keyword>
<proteinExistence type="inferred from homology"/>
<accession>A0A0N4TAH7</accession>
<dbReference type="AlphaFoldDB" id="A0A0N4TAH7"/>
<reference evidence="21 22" key="2">
    <citation type="submission" date="2018-11" db="EMBL/GenBank/DDBJ databases">
        <authorList>
            <consortium name="Pathogen Informatics"/>
        </authorList>
    </citation>
    <scope>NUCLEOTIDE SEQUENCE [LARGE SCALE GENOMIC DNA]</scope>
</reference>
<evidence type="ECO:0000256" key="8">
    <source>
        <dbReference type="ARBA" id="ARBA00022955"/>
    </source>
</evidence>
<dbReference type="GO" id="GO:0006695">
    <property type="term" value="P:cholesterol biosynthetic process"/>
    <property type="evidence" value="ECO:0007669"/>
    <property type="project" value="UniProtKB-KW"/>
</dbReference>
<dbReference type="EMBL" id="UZAD01003344">
    <property type="protein sequence ID" value="VDN86365.1"/>
    <property type="molecule type" value="Genomic_DNA"/>
</dbReference>
<dbReference type="PANTHER" id="PTHR21257">
    <property type="entry name" value="DELTA(14)-STEROL REDUCTASE"/>
    <property type="match status" value="1"/>
</dbReference>
<keyword evidence="5 20" id="KW-0812">Transmembrane</keyword>
<comment type="catalytic activity">
    <reaction evidence="19">
        <text>7-dehydrodesmosterol + NADPH + H(+) = desmosterol + NADP(+)</text>
        <dbReference type="Rhea" id="RHEA:46740"/>
        <dbReference type="ChEBI" id="CHEBI:15378"/>
        <dbReference type="ChEBI" id="CHEBI:17737"/>
        <dbReference type="ChEBI" id="CHEBI:27910"/>
        <dbReference type="ChEBI" id="CHEBI:57783"/>
        <dbReference type="ChEBI" id="CHEBI:58349"/>
    </reaction>
    <physiologicalReaction direction="left-to-right" evidence="19">
        <dbReference type="Rhea" id="RHEA:46741"/>
    </physiologicalReaction>
</comment>
<keyword evidence="13 20" id="KW-0472">Membrane</keyword>
<evidence type="ECO:0000256" key="19">
    <source>
        <dbReference type="ARBA" id="ARBA00047826"/>
    </source>
</evidence>
<name>A0A0N4TAH7_BRUPA</name>
<evidence type="ECO:0000313" key="22">
    <source>
        <dbReference type="Proteomes" id="UP000278627"/>
    </source>
</evidence>
<evidence type="ECO:0000256" key="5">
    <source>
        <dbReference type="ARBA" id="ARBA00022692"/>
    </source>
</evidence>
<dbReference type="GO" id="GO:0047598">
    <property type="term" value="F:7-dehydrocholesterol reductase activity"/>
    <property type="evidence" value="ECO:0007669"/>
    <property type="project" value="UniProtKB-EC"/>
</dbReference>
<dbReference type="Proteomes" id="UP000278627">
    <property type="component" value="Unassembled WGS sequence"/>
</dbReference>
<dbReference type="InterPro" id="IPR001171">
    <property type="entry name" value="ERG24_DHCR-like"/>
</dbReference>
<evidence type="ECO:0000256" key="11">
    <source>
        <dbReference type="ARBA" id="ARBA00023011"/>
    </source>
</evidence>
<dbReference type="WBParaSite" id="BPAG_0000521401-mRNA-1">
    <property type="protein sequence ID" value="BPAG_0000521401-mRNA-1"/>
    <property type="gene ID" value="BPAG_0000521401"/>
</dbReference>
<evidence type="ECO:0000313" key="21">
    <source>
        <dbReference type="EMBL" id="VDN86365.1"/>
    </source>
</evidence>
<keyword evidence="9 20" id="KW-1133">Transmembrane helix</keyword>
<evidence type="ECO:0000256" key="4">
    <source>
        <dbReference type="ARBA" id="ARBA00022548"/>
    </source>
</evidence>
<gene>
    <name evidence="21" type="ORF">BPAG_LOCUS5179</name>
</gene>
<protein>
    <recommendedName>
        <fullName evidence="16">7-dehydrocholesterol reductase</fullName>
        <ecNumber evidence="16">1.3.1.21</ecNumber>
    </recommendedName>
    <alternativeName>
        <fullName evidence="17">Sterol Delta(7)-reductase</fullName>
    </alternativeName>
</protein>
<comment type="subcellular location">
    <subcellularLocation>
        <location evidence="1">Membrane</location>
        <topology evidence="1">Multi-pass membrane protein</topology>
    </subcellularLocation>
</comment>
<dbReference type="GO" id="GO:0016132">
    <property type="term" value="P:brassinosteroid biosynthetic process"/>
    <property type="evidence" value="ECO:0007669"/>
    <property type="project" value="TreeGrafter"/>
</dbReference>
<keyword evidence="8" id="KW-0752">Steroid biosynthesis</keyword>
<evidence type="ECO:0000256" key="2">
    <source>
        <dbReference type="ARBA" id="ARBA00005402"/>
    </source>
</evidence>
<organism evidence="23">
    <name type="scientific">Brugia pahangi</name>
    <name type="common">Filarial nematode worm</name>
    <dbReference type="NCBI Taxonomy" id="6280"/>
    <lineage>
        <taxon>Eukaryota</taxon>
        <taxon>Metazoa</taxon>
        <taxon>Ecdysozoa</taxon>
        <taxon>Nematoda</taxon>
        <taxon>Chromadorea</taxon>
        <taxon>Rhabditida</taxon>
        <taxon>Spirurina</taxon>
        <taxon>Spiruromorpha</taxon>
        <taxon>Filarioidea</taxon>
        <taxon>Onchocercidae</taxon>
        <taxon>Brugia</taxon>
    </lineage>
</organism>
<evidence type="ECO:0000256" key="6">
    <source>
        <dbReference type="ARBA" id="ARBA00022778"/>
    </source>
</evidence>
<evidence type="ECO:0000256" key="3">
    <source>
        <dbReference type="ARBA" id="ARBA00022516"/>
    </source>
</evidence>
<keyword evidence="11" id="KW-0756">Sterol biosynthesis</keyword>
<keyword evidence="7" id="KW-0521">NADP</keyword>
<keyword evidence="10" id="KW-0560">Oxidoreductase</keyword>
<reference evidence="23" key="1">
    <citation type="submission" date="2017-02" db="UniProtKB">
        <authorList>
            <consortium name="WormBaseParasite"/>
        </authorList>
    </citation>
    <scope>IDENTIFICATION</scope>
</reference>
<evidence type="ECO:0000313" key="23">
    <source>
        <dbReference type="WBParaSite" id="BPAG_0000521401-mRNA-1"/>
    </source>
</evidence>
<evidence type="ECO:0000256" key="10">
    <source>
        <dbReference type="ARBA" id="ARBA00023002"/>
    </source>
</evidence>
<keyword evidence="22" id="KW-1185">Reference proteome</keyword>
<evidence type="ECO:0000256" key="16">
    <source>
        <dbReference type="ARBA" id="ARBA00038851"/>
    </source>
</evidence>
<keyword evidence="4" id="KW-0153">Cholesterol metabolism</keyword>
<evidence type="ECO:0000256" key="18">
    <source>
        <dbReference type="ARBA" id="ARBA00047795"/>
    </source>
</evidence>
<evidence type="ECO:0000256" key="12">
    <source>
        <dbReference type="ARBA" id="ARBA00023098"/>
    </source>
</evidence>
<evidence type="ECO:0000256" key="17">
    <source>
        <dbReference type="ARBA" id="ARBA00042688"/>
    </source>
</evidence>
<evidence type="ECO:0000256" key="1">
    <source>
        <dbReference type="ARBA" id="ARBA00004141"/>
    </source>
</evidence>
<dbReference type="EC" id="1.3.1.21" evidence="16"/>
<comment type="similarity">
    <text evidence="2">Belongs to the ERG4/ERG24 family.</text>
</comment>
<evidence type="ECO:0000256" key="14">
    <source>
        <dbReference type="ARBA" id="ARBA00023166"/>
    </source>
</evidence>
<dbReference type="GO" id="GO:0005789">
    <property type="term" value="C:endoplasmic reticulum membrane"/>
    <property type="evidence" value="ECO:0007669"/>
    <property type="project" value="TreeGrafter"/>
</dbReference>
<evidence type="ECO:0000256" key="9">
    <source>
        <dbReference type="ARBA" id="ARBA00022989"/>
    </source>
</evidence>
<feature type="transmembrane region" description="Helical" evidence="20">
    <location>
        <begin position="20"/>
        <end position="39"/>
    </location>
</feature>
<keyword evidence="14" id="KW-1207">Sterol metabolism</keyword>
<sequence>MLWSENGVLYQIFPSPFSSVPWKILVFITLLQLIFHLVLPKDFVTVVNSMGKNFAYQFINENENVIRLIFSPNIINGLFFGTDLTPMIYSIDLKHFITYRISRTLWPLYIISSIYYNYSFYGRINNNLLSCAILQLIYIGKTHWYEHLQYTQLDAQNKKAGLLKCFPVFRTINNIKKKIHDE</sequence>
<keyword evidence="15" id="KW-0753">Steroid metabolism</keyword>
<evidence type="ECO:0000256" key="13">
    <source>
        <dbReference type="ARBA" id="ARBA00023136"/>
    </source>
</evidence>
<dbReference type="STRING" id="6280.A0A0N4TAH7"/>
<dbReference type="PANTHER" id="PTHR21257:SF38">
    <property type="entry name" value="7-DEHYDROCHOLESTEROL REDUCTASE"/>
    <property type="match status" value="1"/>
</dbReference>
<keyword evidence="3" id="KW-0444">Lipid biosynthesis</keyword>
<dbReference type="Pfam" id="PF01222">
    <property type="entry name" value="ERG4_ERG24"/>
    <property type="match status" value="1"/>
</dbReference>
<evidence type="ECO:0000256" key="20">
    <source>
        <dbReference type="SAM" id="Phobius"/>
    </source>
</evidence>
<evidence type="ECO:0000256" key="15">
    <source>
        <dbReference type="ARBA" id="ARBA00023221"/>
    </source>
</evidence>
<keyword evidence="6" id="KW-0152">Cholesterol biosynthesis</keyword>
<comment type="catalytic activity">
    <reaction evidence="18">
        <text>cholesterol + NADP(+) = 7-dehydrocholesterol + NADPH + H(+)</text>
        <dbReference type="Rhea" id="RHEA:23984"/>
        <dbReference type="ChEBI" id="CHEBI:15378"/>
        <dbReference type="ChEBI" id="CHEBI:16113"/>
        <dbReference type="ChEBI" id="CHEBI:17759"/>
        <dbReference type="ChEBI" id="CHEBI:57783"/>
        <dbReference type="ChEBI" id="CHEBI:58349"/>
        <dbReference type="EC" id="1.3.1.21"/>
    </reaction>
    <physiologicalReaction direction="right-to-left" evidence="18">
        <dbReference type="Rhea" id="RHEA:23986"/>
    </physiologicalReaction>
</comment>
<evidence type="ECO:0000256" key="7">
    <source>
        <dbReference type="ARBA" id="ARBA00022857"/>
    </source>
</evidence>